<evidence type="ECO:0000256" key="1">
    <source>
        <dbReference type="SAM" id="MobiDB-lite"/>
    </source>
</evidence>
<dbReference type="AlphaFoldDB" id="A0A545AY56"/>
<dbReference type="OrthoDB" id="182039at2"/>
<dbReference type="GO" id="GO:0004040">
    <property type="term" value="F:amidase activity"/>
    <property type="evidence" value="ECO:0007669"/>
    <property type="project" value="UniProtKB-EC"/>
</dbReference>
<dbReference type="RefSeq" id="WP_142703618.1">
    <property type="nucleotide sequence ID" value="NZ_VIRS01000003.1"/>
</dbReference>
<name>A0A545AY56_9ACTN</name>
<organism evidence="3 4">
    <name type="scientific">Cryptosporangium phraense</name>
    <dbReference type="NCBI Taxonomy" id="2593070"/>
    <lineage>
        <taxon>Bacteria</taxon>
        <taxon>Bacillati</taxon>
        <taxon>Actinomycetota</taxon>
        <taxon>Actinomycetes</taxon>
        <taxon>Cryptosporangiales</taxon>
        <taxon>Cryptosporangiaceae</taxon>
        <taxon>Cryptosporangium</taxon>
    </lineage>
</organism>
<dbReference type="InterPro" id="IPR023631">
    <property type="entry name" value="Amidase_dom"/>
</dbReference>
<dbReference type="InterPro" id="IPR000120">
    <property type="entry name" value="Amidase"/>
</dbReference>
<feature type="region of interest" description="Disordered" evidence="1">
    <location>
        <begin position="149"/>
        <end position="170"/>
    </location>
</feature>
<dbReference type="PROSITE" id="PS00571">
    <property type="entry name" value="AMIDASES"/>
    <property type="match status" value="1"/>
</dbReference>
<dbReference type="InterPro" id="IPR020556">
    <property type="entry name" value="Amidase_CS"/>
</dbReference>
<sequence>MPIDLPSSEVLRDTAGALGVELSKADAEAYGEFVRADLDAYAWVDAAWPRYAPVRPERAWTVPDDNAYGAWVARADLPGADEGPLAGTRIAVKNNIMVAGLPFTDGSPILAGHLADDDATVVRRVLDAGARIVGVSACEDLCLSGGSHTGASGPVRNPWDRTRSTGGSSSGNAALLAAGEVDLALGGDDGGSLRIPASWCGVVGLKPTHGLVPCTGSAGIDPLHDHLGPMGGSVTGVARLLSVIAGPDGLDPRQRDVPPVPDYLTDLDVGAADLRIGLLSEGFGQAGGEAAVDDAVRSAISSIGADVVDISVPEHRTLAIALWTVIGSTGSAWTMLTGNGVGPSYGGRSSPALIEAFAEGRRERLGRVAPSALRTLLTGAYTSGPAGAAHYAKAQNLVPVLRAAYDRALTDVDLLCLPTTGMRARPLPPPDAPIAESIRAGMEMLANTAPFDTSGHPAISVPAGVVDGLPVGLMLVGRHFRDAVVLRAARALEVAAGGFPPAPR</sequence>
<dbReference type="PANTHER" id="PTHR11895:SF170">
    <property type="entry name" value="AMIDASE"/>
    <property type="match status" value="1"/>
</dbReference>
<evidence type="ECO:0000259" key="2">
    <source>
        <dbReference type="Pfam" id="PF01425"/>
    </source>
</evidence>
<dbReference type="PANTHER" id="PTHR11895">
    <property type="entry name" value="TRANSAMIDASE"/>
    <property type="match status" value="1"/>
</dbReference>
<gene>
    <name evidence="3" type="ORF">FL583_06985</name>
</gene>
<keyword evidence="3" id="KW-0378">Hydrolase</keyword>
<feature type="domain" description="Amidase" evidence="2">
    <location>
        <begin position="79"/>
        <end position="486"/>
    </location>
</feature>
<protein>
    <submittedName>
        <fullName evidence="3">Amidase</fullName>
        <ecNumber evidence="3">3.5.1.4</ecNumber>
    </submittedName>
</protein>
<evidence type="ECO:0000313" key="4">
    <source>
        <dbReference type="Proteomes" id="UP000317982"/>
    </source>
</evidence>
<dbReference type="InterPro" id="IPR036928">
    <property type="entry name" value="AS_sf"/>
</dbReference>
<comment type="caution">
    <text evidence="3">The sequence shown here is derived from an EMBL/GenBank/DDBJ whole genome shotgun (WGS) entry which is preliminary data.</text>
</comment>
<dbReference type="Pfam" id="PF01425">
    <property type="entry name" value="Amidase"/>
    <property type="match status" value="1"/>
</dbReference>
<dbReference type="Gene3D" id="3.90.1300.10">
    <property type="entry name" value="Amidase signature (AS) domain"/>
    <property type="match status" value="1"/>
</dbReference>
<proteinExistence type="predicted"/>
<dbReference type="SUPFAM" id="SSF75304">
    <property type="entry name" value="Amidase signature (AS) enzymes"/>
    <property type="match status" value="1"/>
</dbReference>
<dbReference type="EC" id="3.5.1.4" evidence="3"/>
<accession>A0A545AY56</accession>
<dbReference type="EMBL" id="VIRS01000003">
    <property type="protein sequence ID" value="TQS46211.1"/>
    <property type="molecule type" value="Genomic_DNA"/>
</dbReference>
<dbReference type="Proteomes" id="UP000317982">
    <property type="component" value="Unassembled WGS sequence"/>
</dbReference>
<dbReference type="InParanoid" id="A0A545AY56"/>
<reference evidence="3 4" key="1">
    <citation type="submission" date="2019-07" db="EMBL/GenBank/DDBJ databases">
        <title>Cryptosporangium phraense sp. nov., isolated from plant litter.</title>
        <authorList>
            <person name="Suriyachadkun C."/>
        </authorList>
    </citation>
    <scope>NUCLEOTIDE SEQUENCE [LARGE SCALE GENOMIC DNA]</scope>
    <source>
        <strain evidence="3 4">A-T 5661</strain>
    </source>
</reference>
<keyword evidence="4" id="KW-1185">Reference proteome</keyword>
<dbReference type="NCBIfam" id="NF005565">
    <property type="entry name" value="PRK07235.1"/>
    <property type="match status" value="1"/>
</dbReference>
<evidence type="ECO:0000313" key="3">
    <source>
        <dbReference type="EMBL" id="TQS46211.1"/>
    </source>
</evidence>